<reference evidence="1 2" key="1">
    <citation type="submission" date="2018-03" db="EMBL/GenBank/DDBJ databases">
        <title>Genomic Encyclopedia of Type Strains, Phase III (KMG-III): the genomes of soil and plant-associated and newly described type strains.</title>
        <authorList>
            <person name="Whitman W."/>
        </authorList>
    </citation>
    <scope>NUCLEOTIDE SEQUENCE [LARGE SCALE GENOMIC DNA]</scope>
    <source>
        <strain evidence="1 2">CGMCC 1.12152</strain>
    </source>
</reference>
<name>A0A2T0ULA0_9GAMM</name>
<dbReference type="AlphaFoldDB" id="A0A2T0ULA0"/>
<comment type="caution">
    <text evidence="1">The sequence shown here is derived from an EMBL/GenBank/DDBJ whole genome shotgun (WGS) entry which is preliminary data.</text>
</comment>
<accession>A0A2T0ULA0</accession>
<evidence type="ECO:0000313" key="1">
    <source>
        <dbReference type="EMBL" id="PRY58712.1"/>
    </source>
</evidence>
<dbReference type="Proteomes" id="UP000237647">
    <property type="component" value="Unassembled WGS sequence"/>
</dbReference>
<proteinExistence type="predicted"/>
<gene>
    <name evidence="1" type="ORF">B0H98_1182</name>
</gene>
<organism evidence="1 2">
    <name type="scientific">Vreelandella songnenensis</name>
    <dbReference type="NCBI Taxonomy" id="1176243"/>
    <lineage>
        <taxon>Bacteria</taxon>
        <taxon>Pseudomonadati</taxon>
        <taxon>Pseudomonadota</taxon>
        <taxon>Gammaproteobacteria</taxon>
        <taxon>Oceanospirillales</taxon>
        <taxon>Halomonadaceae</taxon>
        <taxon>Vreelandella</taxon>
    </lineage>
</organism>
<keyword evidence="2" id="KW-1185">Reference proteome</keyword>
<evidence type="ECO:0000313" key="2">
    <source>
        <dbReference type="Proteomes" id="UP000237647"/>
    </source>
</evidence>
<protein>
    <submittedName>
        <fullName evidence="1">Uncharacterized protein</fullName>
    </submittedName>
</protein>
<sequence length="37" mass="4068">MSVQNEPLMSVDGYAETAYRADAIPEQSYAPTSPHLQ</sequence>
<dbReference type="EMBL" id="PVTK01000018">
    <property type="protein sequence ID" value="PRY58712.1"/>
    <property type="molecule type" value="Genomic_DNA"/>
</dbReference>